<dbReference type="AlphaFoldDB" id="A0A8J3E6Z2"/>
<evidence type="ECO:0000256" key="2">
    <source>
        <dbReference type="ARBA" id="ARBA00007543"/>
    </source>
</evidence>
<reference evidence="8" key="2">
    <citation type="submission" date="2020-09" db="EMBL/GenBank/DDBJ databases">
        <authorList>
            <person name="Sun Q."/>
            <person name="Zhou Y."/>
        </authorList>
    </citation>
    <scope>NUCLEOTIDE SEQUENCE</scope>
    <source>
        <strain evidence="8">CGMCC 1.15725</strain>
    </source>
</reference>
<keyword evidence="3" id="KW-1003">Cell membrane</keyword>
<dbReference type="InterPro" id="IPR003317">
    <property type="entry name" value="Cyt-d_oxidase_su2"/>
</dbReference>
<feature type="transmembrane region" description="Helical" evidence="7">
    <location>
        <begin position="72"/>
        <end position="98"/>
    </location>
</feature>
<feature type="transmembrane region" description="Helical" evidence="7">
    <location>
        <begin position="261"/>
        <end position="283"/>
    </location>
</feature>
<comment type="subcellular location">
    <subcellularLocation>
        <location evidence="1">Cell membrane</location>
        <topology evidence="1">Multi-pass membrane protein</topology>
    </subcellularLocation>
</comment>
<dbReference type="RefSeq" id="WP_189052330.1">
    <property type="nucleotide sequence ID" value="NZ_BMJQ01000029.1"/>
</dbReference>
<dbReference type="GO" id="GO:0016682">
    <property type="term" value="F:oxidoreductase activity, acting on diphenols and related substances as donors, oxygen as acceptor"/>
    <property type="evidence" value="ECO:0007669"/>
    <property type="project" value="TreeGrafter"/>
</dbReference>
<evidence type="ECO:0000256" key="5">
    <source>
        <dbReference type="ARBA" id="ARBA00022989"/>
    </source>
</evidence>
<evidence type="ECO:0000256" key="1">
    <source>
        <dbReference type="ARBA" id="ARBA00004651"/>
    </source>
</evidence>
<sequence>MTQVLDLVPIWTLILGLAVFFYVLLDGFDLGVGMLFGFAPDARSRNAIMNSIAPIWDGNETWLVLGGLGLLAAFPTAFAVIIPAVYFPILVMLLALVFRGVAFEFRFRDAENKTFWDRAFCYGSAIATFAQGVVLGAFVQGFPVRDGQFAGTSFAFLTPFSVLTGVALMFGYGLLGAGWLILKTEGAIQAAARRQGRICLIGVVTAISIVSIWTPIMSSEVAARWFTWPDIALFAPVPLLSGVIALGTWRALGSQAEAAPFFGAIGLFVLAYAGMAISLFPMIVPYQLTLWEAASSPRTQAFLLVGTLFLIPVILTYSSWSYWVFRGKVRADVGYE</sequence>
<dbReference type="PANTHER" id="PTHR43141">
    <property type="entry name" value="CYTOCHROME BD2 SUBUNIT II"/>
    <property type="match status" value="1"/>
</dbReference>
<comment type="caution">
    <text evidence="8">The sequence shown here is derived from an EMBL/GenBank/DDBJ whole genome shotgun (WGS) entry which is preliminary data.</text>
</comment>
<organism evidence="8 9">
    <name type="scientific">Aliidongia dinghuensis</name>
    <dbReference type="NCBI Taxonomy" id="1867774"/>
    <lineage>
        <taxon>Bacteria</taxon>
        <taxon>Pseudomonadati</taxon>
        <taxon>Pseudomonadota</taxon>
        <taxon>Alphaproteobacteria</taxon>
        <taxon>Rhodospirillales</taxon>
        <taxon>Dongiaceae</taxon>
        <taxon>Aliidongia</taxon>
    </lineage>
</organism>
<dbReference type="PANTHER" id="PTHR43141:SF4">
    <property type="entry name" value="CYTOCHROME BD2 SUBUNIT II"/>
    <property type="match status" value="1"/>
</dbReference>
<dbReference type="GO" id="GO:0005886">
    <property type="term" value="C:plasma membrane"/>
    <property type="evidence" value="ECO:0007669"/>
    <property type="project" value="UniProtKB-SubCell"/>
</dbReference>
<feature type="transmembrane region" description="Helical" evidence="7">
    <location>
        <begin position="154"/>
        <end position="182"/>
    </location>
</feature>
<name>A0A8J3E6Z2_9PROT</name>
<evidence type="ECO:0000313" key="9">
    <source>
        <dbReference type="Proteomes" id="UP000646365"/>
    </source>
</evidence>
<evidence type="ECO:0000256" key="7">
    <source>
        <dbReference type="SAM" id="Phobius"/>
    </source>
</evidence>
<dbReference type="EMBL" id="BMJQ01000029">
    <property type="protein sequence ID" value="GGF49218.1"/>
    <property type="molecule type" value="Genomic_DNA"/>
</dbReference>
<keyword evidence="5 7" id="KW-1133">Transmembrane helix</keyword>
<feature type="transmembrane region" description="Helical" evidence="7">
    <location>
        <begin position="303"/>
        <end position="325"/>
    </location>
</feature>
<dbReference type="Pfam" id="PF02322">
    <property type="entry name" value="Cyt_bd_oxida_II"/>
    <property type="match status" value="1"/>
</dbReference>
<dbReference type="NCBIfam" id="TIGR00203">
    <property type="entry name" value="cydB"/>
    <property type="match status" value="1"/>
</dbReference>
<evidence type="ECO:0000313" key="8">
    <source>
        <dbReference type="EMBL" id="GGF49218.1"/>
    </source>
</evidence>
<keyword evidence="6 7" id="KW-0472">Membrane</keyword>
<keyword evidence="9" id="KW-1185">Reference proteome</keyword>
<protein>
    <submittedName>
        <fullName evidence="8">Quinol oxidase subunit</fullName>
    </submittedName>
</protein>
<comment type="similarity">
    <text evidence="2">Belongs to the cytochrome ubiquinol oxidase subunit 2 family.</text>
</comment>
<evidence type="ECO:0000256" key="3">
    <source>
        <dbReference type="ARBA" id="ARBA00022475"/>
    </source>
</evidence>
<dbReference type="Proteomes" id="UP000646365">
    <property type="component" value="Unassembled WGS sequence"/>
</dbReference>
<dbReference type="GO" id="GO:0070069">
    <property type="term" value="C:cytochrome complex"/>
    <property type="evidence" value="ECO:0007669"/>
    <property type="project" value="TreeGrafter"/>
</dbReference>
<feature type="transmembrane region" description="Helical" evidence="7">
    <location>
        <begin position="7"/>
        <end position="25"/>
    </location>
</feature>
<evidence type="ECO:0000256" key="6">
    <source>
        <dbReference type="ARBA" id="ARBA00023136"/>
    </source>
</evidence>
<reference evidence="8" key="1">
    <citation type="journal article" date="2014" name="Int. J. Syst. Evol. Microbiol.">
        <title>Complete genome sequence of Corynebacterium casei LMG S-19264T (=DSM 44701T), isolated from a smear-ripened cheese.</title>
        <authorList>
            <consortium name="US DOE Joint Genome Institute (JGI-PGF)"/>
            <person name="Walter F."/>
            <person name="Albersmeier A."/>
            <person name="Kalinowski J."/>
            <person name="Ruckert C."/>
        </authorList>
    </citation>
    <scope>NUCLEOTIDE SEQUENCE</scope>
    <source>
        <strain evidence="8">CGMCC 1.15725</strain>
    </source>
</reference>
<feature type="transmembrane region" description="Helical" evidence="7">
    <location>
        <begin position="198"/>
        <end position="216"/>
    </location>
</feature>
<accession>A0A8J3E6Z2</accession>
<evidence type="ECO:0000256" key="4">
    <source>
        <dbReference type="ARBA" id="ARBA00022692"/>
    </source>
</evidence>
<proteinExistence type="inferred from homology"/>
<feature type="transmembrane region" description="Helical" evidence="7">
    <location>
        <begin position="231"/>
        <end position="249"/>
    </location>
</feature>
<dbReference type="GO" id="GO:0009055">
    <property type="term" value="F:electron transfer activity"/>
    <property type="evidence" value="ECO:0007669"/>
    <property type="project" value="TreeGrafter"/>
</dbReference>
<gene>
    <name evidence="8" type="ORF">GCM10011611_64520</name>
</gene>
<keyword evidence="4 7" id="KW-0812">Transmembrane</keyword>
<dbReference type="GO" id="GO:0019646">
    <property type="term" value="P:aerobic electron transport chain"/>
    <property type="evidence" value="ECO:0007669"/>
    <property type="project" value="TreeGrafter"/>
</dbReference>
<feature type="transmembrane region" description="Helical" evidence="7">
    <location>
        <begin position="119"/>
        <end position="142"/>
    </location>
</feature>